<accession>A0A815MZW4</accession>
<keyword evidence="1" id="KW-0812">Transmembrane</keyword>
<keyword evidence="1" id="KW-0472">Membrane</keyword>
<organism evidence="2 3">
    <name type="scientific">Adineta steineri</name>
    <dbReference type="NCBI Taxonomy" id="433720"/>
    <lineage>
        <taxon>Eukaryota</taxon>
        <taxon>Metazoa</taxon>
        <taxon>Spiralia</taxon>
        <taxon>Gnathifera</taxon>
        <taxon>Rotifera</taxon>
        <taxon>Eurotatoria</taxon>
        <taxon>Bdelloidea</taxon>
        <taxon>Adinetida</taxon>
        <taxon>Adinetidae</taxon>
        <taxon>Adineta</taxon>
    </lineage>
</organism>
<dbReference type="AlphaFoldDB" id="A0A815MZW4"/>
<dbReference type="Proteomes" id="UP000663860">
    <property type="component" value="Unassembled WGS sequence"/>
</dbReference>
<sequence length="153" mass="16889">MAILIGNLKSEYEQKINNGSNNNINIGDSALPKMQDTLVQTAFKSANKIMESGTDIITAPAVWLKDMQKSWLSYMVVLAVILITGTFLYCTIRSYFKRKSNNSNNNNNNWTVGNLVELATVFSNKNPHSQTPFSLPATKPPLAASTLDASFKI</sequence>
<protein>
    <submittedName>
        <fullName evidence="2">Uncharacterized protein</fullName>
    </submittedName>
</protein>
<comment type="caution">
    <text evidence="2">The sequence shown here is derived from an EMBL/GenBank/DDBJ whole genome shotgun (WGS) entry which is preliminary data.</text>
</comment>
<evidence type="ECO:0000256" key="1">
    <source>
        <dbReference type="SAM" id="Phobius"/>
    </source>
</evidence>
<evidence type="ECO:0000313" key="2">
    <source>
        <dbReference type="EMBL" id="CAF1429879.1"/>
    </source>
</evidence>
<reference evidence="2" key="1">
    <citation type="submission" date="2021-02" db="EMBL/GenBank/DDBJ databases">
        <authorList>
            <person name="Nowell W R."/>
        </authorList>
    </citation>
    <scope>NUCLEOTIDE SEQUENCE</scope>
</reference>
<dbReference type="EMBL" id="CAJNOE010001515">
    <property type="protein sequence ID" value="CAF1429879.1"/>
    <property type="molecule type" value="Genomic_DNA"/>
</dbReference>
<evidence type="ECO:0000313" key="3">
    <source>
        <dbReference type="Proteomes" id="UP000663860"/>
    </source>
</evidence>
<proteinExistence type="predicted"/>
<gene>
    <name evidence="2" type="ORF">IZO911_LOCUS41169</name>
</gene>
<name>A0A815MZW4_9BILA</name>
<keyword evidence="1" id="KW-1133">Transmembrane helix</keyword>
<feature type="transmembrane region" description="Helical" evidence="1">
    <location>
        <begin position="71"/>
        <end position="92"/>
    </location>
</feature>